<accession>T0FVJ3</accession>
<gene>
    <name evidence="1" type="ORF">LEP1GSC059_0295</name>
</gene>
<protein>
    <submittedName>
        <fullName evidence="1">Uncharacterized protein</fullName>
    </submittedName>
</protein>
<dbReference type="EMBL" id="AKWY02000004">
    <property type="protein sequence ID" value="EQA73570.1"/>
    <property type="molecule type" value="Genomic_DNA"/>
</dbReference>
<sequence>MKSESIDEEYERVKDIQRNIRKIKYTLERDIQDFYFWNERELFERVEKLKDIADFSMFQILHPFN</sequence>
<dbReference type="AlphaFoldDB" id="T0FVJ3"/>
<evidence type="ECO:0000313" key="1">
    <source>
        <dbReference type="EMBL" id="EQA73570.1"/>
    </source>
</evidence>
<evidence type="ECO:0000313" key="2">
    <source>
        <dbReference type="Proteomes" id="UP000015442"/>
    </source>
</evidence>
<proteinExistence type="predicted"/>
<reference evidence="1 2" key="1">
    <citation type="submission" date="2013-05" db="EMBL/GenBank/DDBJ databases">
        <authorList>
            <person name="Harkins D.M."/>
            <person name="Durkin A.S."/>
            <person name="Brinkac L.M."/>
            <person name="Haft D.H."/>
            <person name="Selengut J.D."/>
            <person name="Sanka R."/>
            <person name="DePew J."/>
            <person name="Purushe J."/>
            <person name="Hartskeerl R.A."/>
            <person name="Ahmed A."/>
            <person name="van der Linden H."/>
            <person name="Goris M.G.A."/>
            <person name="Vinetz J.M."/>
            <person name="Sutton G.G."/>
            <person name="Nierman W.C."/>
            <person name="Fouts D.E."/>
        </authorList>
    </citation>
    <scope>NUCLEOTIDE SEQUENCE [LARGE SCALE GENOMIC DNA]</scope>
    <source>
        <strain evidence="1 2">CZ214</strain>
    </source>
</reference>
<dbReference type="Proteomes" id="UP000015442">
    <property type="component" value="Unassembled WGS sequence"/>
</dbReference>
<name>T0FVJ3_9LEPT</name>
<comment type="caution">
    <text evidence="1">The sequence shown here is derived from an EMBL/GenBank/DDBJ whole genome shotgun (WGS) entry which is preliminary data.</text>
</comment>
<organism evidence="1 2">
    <name type="scientific">Leptospira noguchii serovar Panama str. CZ214</name>
    <dbReference type="NCBI Taxonomy" id="1001595"/>
    <lineage>
        <taxon>Bacteria</taxon>
        <taxon>Pseudomonadati</taxon>
        <taxon>Spirochaetota</taxon>
        <taxon>Spirochaetia</taxon>
        <taxon>Leptospirales</taxon>
        <taxon>Leptospiraceae</taxon>
        <taxon>Leptospira</taxon>
    </lineage>
</organism>